<name>A0A397WNL9_9ARCH</name>
<dbReference type="GO" id="GO:0003906">
    <property type="term" value="F:DNA-(apurinic or apyrimidinic site) endonuclease activity"/>
    <property type="evidence" value="ECO:0007669"/>
    <property type="project" value="TreeGrafter"/>
</dbReference>
<dbReference type="PANTHER" id="PTHR21445">
    <property type="entry name" value="ENDONUCLEASE IV ENDODEOXYRIBONUCLEASE IV"/>
    <property type="match status" value="1"/>
</dbReference>
<dbReference type="SMART" id="SM00518">
    <property type="entry name" value="AP2Ec"/>
    <property type="match status" value="1"/>
</dbReference>
<organism evidence="2 3">
    <name type="scientific">Candidatus Nanoclepta minutus</name>
    <dbReference type="NCBI Taxonomy" id="1940235"/>
    <lineage>
        <taxon>Archaea</taxon>
        <taxon>Nanobdellota</taxon>
        <taxon>Candidatus Nanoclepta</taxon>
    </lineage>
</organism>
<sequence>MNKPSRLTFGPAGVPISSPKKDTYNGIVFTYEELGLDGFEIEFVYGVKLKDEEAKEIADYVKRNNIILTAHAPYFVNLNSNEKSKIDKSVQFIFDTARKAWLAGGYSIVFHPGWYMKSTKEEAYERVKEGLKRVINLLKDYSIEIWVRPETMEGLKKFGDLDEVIRLSKELEYVLPCIDFAHLRYRYNNNDISFFRGIMERIEDELGSEALENMHIHMSGIKLDKAGTHVNLKQSDMPWQEIMKILKDFNVKGIVISESPNIEGDAILMKKYYKSL</sequence>
<dbReference type="FunFam" id="3.20.20.150:FF:000017">
    <property type="entry name" value="Endonuclease IV related protein"/>
    <property type="match status" value="1"/>
</dbReference>
<comment type="caution">
    <text evidence="2">The sequence shown here is derived from an EMBL/GenBank/DDBJ whole genome shotgun (WGS) entry which is preliminary data.</text>
</comment>
<feature type="domain" description="Xylose isomerase-like TIM barrel" evidence="1">
    <location>
        <begin position="32"/>
        <end position="261"/>
    </location>
</feature>
<protein>
    <recommendedName>
        <fullName evidence="1">Xylose isomerase-like TIM barrel domain-containing protein</fullName>
    </recommendedName>
</protein>
<dbReference type="Proteomes" id="UP000266622">
    <property type="component" value="Unassembled WGS sequence"/>
</dbReference>
<dbReference type="PANTHER" id="PTHR21445:SF0">
    <property type="entry name" value="APURINIC-APYRIMIDINIC ENDONUCLEASE"/>
    <property type="match status" value="1"/>
</dbReference>
<evidence type="ECO:0000259" key="1">
    <source>
        <dbReference type="Pfam" id="PF01261"/>
    </source>
</evidence>
<dbReference type="Pfam" id="PF01261">
    <property type="entry name" value="AP_endonuc_2"/>
    <property type="match status" value="1"/>
</dbReference>
<dbReference type="GO" id="GO:0008270">
    <property type="term" value="F:zinc ion binding"/>
    <property type="evidence" value="ECO:0007669"/>
    <property type="project" value="InterPro"/>
</dbReference>
<dbReference type="GO" id="GO:0008081">
    <property type="term" value="F:phosphoric diester hydrolase activity"/>
    <property type="evidence" value="ECO:0007669"/>
    <property type="project" value="TreeGrafter"/>
</dbReference>
<accession>A0A397WNL9</accession>
<evidence type="ECO:0000313" key="3">
    <source>
        <dbReference type="Proteomes" id="UP000266622"/>
    </source>
</evidence>
<dbReference type="GO" id="GO:0003677">
    <property type="term" value="F:DNA binding"/>
    <property type="evidence" value="ECO:0007669"/>
    <property type="project" value="InterPro"/>
</dbReference>
<dbReference type="InterPro" id="IPR001719">
    <property type="entry name" value="AP_endonuc_2"/>
</dbReference>
<dbReference type="InterPro" id="IPR036237">
    <property type="entry name" value="Xyl_isomerase-like_sf"/>
</dbReference>
<dbReference type="SUPFAM" id="SSF51658">
    <property type="entry name" value="Xylose isomerase-like"/>
    <property type="match status" value="1"/>
</dbReference>
<evidence type="ECO:0000313" key="2">
    <source>
        <dbReference type="EMBL" id="RIB35658.1"/>
    </source>
</evidence>
<dbReference type="Gene3D" id="3.20.20.150">
    <property type="entry name" value="Divalent-metal-dependent TIM barrel enzymes"/>
    <property type="match status" value="1"/>
</dbReference>
<dbReference type="GO" id="GO:0006284">
    <property type="term" value="P:base-excision repair"/>
    <property type="evidence" value="ECO:0007669"/>
    <property type="project" value="TreeGrafter"/>
</dbReference>
<reference evidence="2 3" key="1">
    <citation type="journal article" date="2018" name="Syst. Appl. Microbiol.">
        <title>A new symbiotic nanoarchaeote (Candidatus Nanoclepta minutus) and its host (Zestosphaera tikiterensis gen. nov., sp. nov.) from a New Zealand hot spring.</title>
        <authorList>
            <person name="St John E."/>
            <person name="Liu Y."/>
            <person name="Podar M."/>
            <person name="Stott M.B."/>
            <person name="Meneghin J."/>
            <person name="Chen Z."/>
            <person name="Lagutin K."/>
            <person name="Mitchell K."/>
            <person name="Reysenbach A.L."/>
        </authorList>
    </citation>
    <scope>NUCLEOTIDE SEQUENCE [LARGE SCALE GENOMIC DNA]</scope>
    <source>
        <strain evidence="2">NZ3</strain>
    </source>
</reference>
<proteinExistence type="predicted"/>
<gene>
    <name evidence="2" type="ORF">BXU00_00970</name>
</gene>
<dbReference type="AlphaFoldDB" id="A0A397WNL9"/>
<dbReference type="InterPro" id="IPR013022">
    <property type="entry name" value="Xyl_isomerase-like_TIM-brl"/>
</dbReference>
<dbReference type="EMBL" id="MWMI01000001">
    <property type="protein sequence ID" value="RIB35658.1"/>
    <property type="molecule type" value="Genomic_DNA"/>
</dbReference>